<dbReference type="Proteomes" id="UP000199452">
    <property type="component" value="Unassembled WGS sequence"/>
</dbReference>
<dbReference type="SUPFAM" id="SSF49464">
    <property type="entry name" value="Carboxypeptidase regulatory domain-like"/>
    <property type="match status" value="1"/>
</dbReference>
<evidence type="ECO:0000313" key="1">
    <source>
        <dbReference type="EMBL" id="SDD38019.1"/>
    </source>
</evidence>
<keyword evidence="1" id="KW-0378">Hydrolase</keyword>
<sequence length="312" mass="34446">MNTNQEDRFSMYYVVMNTCDKYKAVWETNAVFSATYNLWVAKIPLIEQNRDAQILETTGITTNKTARRATMTEKALFVENRLQSYANVENNPELLESIKYTVSDLKKARDTDVIGICNTILARANAHAAAIVAYGVTADMITDLQAAIVAYTTTLANPKAARSQTKTATQNLSDLFKESDTLLNTRLDLDIELFKITNPDFFSQYKTARMITATGGGGTSVLGRVINAGSGEPMKGVTFTFYAEPNGTMKAAGGEKVKPIVKKSADKGKFRAKLPENMYRVVVEKIGFKKQEIVITVANGESTNLNIELEMN</sequence>
<proteinExistence type="predicted"/>
<evidence type="ECO:0000313" key="2">
    <source>
        <dbReference type="Proteomes" id="UP000199452"/>
    </source>
</evidence>
<dbReference type="InterPro" id="IPR008969">
    <property type="entry name" value="CarboxyPept-like_regulatory"/>
</dbReference>
<dbReference type="EMBL" id="FMYP01000162">
    <property type="protein sequence ID" value="SDD38019.1"/>
    <property type="molecule type" value="Genomic_DNA"/>
</dbReference>
<keyword evidence="1" id="KW-0121">Carboxypeptidase</keyword>
<dbReference type="Gene3D" id="2.60.40.1120">
    <property type="entry name" value="Carboxypeptidase-like, regulatory domain"/>
    <property type="match status" value="1"/>
</dbReference>
<dbReference type="OrthoDB" id="1325392at2"/>
<dbReference type="RefSeq" id="WP_092441111.1">
    <property type="nucleotide sequence ID" value="NZ_FMYP01000162.1"/>
</dbReference>
<dbReference type="Pfam" id="PF13620">
    <property type="entry name" value="CarboxypepD_reg"/>
    <property type="match status" value="1"/>
</dbReference>
<reference evidence="1 2" key="1">
    <citation type="submission" date="2016-09" db="EMBL/GenBank/DDBJ databases">
        <authorList>
            <person name="Capua I."/>
            <person name="De Benedictis P."/>
            <person name="Joannis T."/>
            <person name="Lombin L.H."/>
            <person name="Cattoli G."/>
        </authorList>
    </citation>
    <scope>NUCLEOTIDE SEQUENCE [LARGE SCALE GENOMIC DNA]</scope>
    <source>
        <strain evidence="1 2">A7P-90m</strain>
    </source>
</reference>
<organism evidence="1 2">
    <name type="scientific">Williamwhitmania taraxaci</name>
    <dbReference type="NCBI Taxonomy" id="1640674"/>
    <lineage>
        <taxon>Bacteria</taxon>
        <taxon>Pseudomonadati</taxon>
        <taxon>Bacteroidota</taxon>
        <taxon>Bacteroidia</taxon>
        <taxon>Bacteroidales</taxon>
        <taxon>Williamwhitmaniaceae</taxon>
        <taxon>Williamwhitmania</taxon>
    </lineage>
</organism>
<protein>
    <submittedName>
        <fullName evidence="1">Carboxypeptidase regulatory-like domain-containing protein</fullName>
    </submittedName>
</protein>
<keyword evidence="1" id="KW-0645">Protease</keyword>
<accession>A0A1G6U9Q0</accession>
<gene>
    <name evidence="1" type="ORF">SAMN05216323_11621</name>
</gene>
<dbReference type="AlphaFoldDB" id="A0A1G6U9Q0"/>
<dbReference type="GO" id="GO:0004180">
    <property type="term" value="F:carboxypeptidase activity"/>
    <property type="evidence" value="ECO:0007669"/>
    <property type="project" value="UniProtKB-KW"/>
</dbReference>
<keyword evidence="2" id="KW-1185">Reference proteome</keyword>
<name>A0A1G6U9Q0_9BACT</name>